<organism evidence="1">
    <name type="scientific">Anguilla anguilla</name>
    <name type="common">European freshwater eel</name>
    <name type="synonym">Muraena anguilla</name>
    <dbReference type="NCBI Taxonomy" id="7936"/>
    <lineage>
        <taxon>Eukaryota</taxon>
        <taxon>Metazoa</taxon>
        <taxon>Chordata</taxon>
        <taxon>Craniata</taxon>
        <taxon>Vertebrata</taxon>
        <taxon>Euteleostomi</taxon>
        <taxon>Actinopterygii</taxon>
        <taxon>Neopterygii</taxon>
        <taxon>Teleostei</taxon>
        <taxon>Anguilliformes</taxon>
        <taxon>Anguillidae</taxon>
        <taxon>Anguilla</taxon>
    </lineage>
</organism>
<dbReference type="EMBL" id="GBXM01002020">
    <property type="protein sequence ID" value="JAI06558.1"/>
    <property type="molecule type" value="Transcribed_RNA"/>
</dbReference>
<proteinExistence type="predicted"/>
<accession>A0A0E9XV01</accession>
<name>A0A0E9XV01_ANGAN</name>
<sequence>MTGDIVIHPPYGVTRALTSYFSIRQR</sequence>
<reference evidence="1" key="2">
    <citation type="journal article" date="2015" name="Fish Shellfish Immunol.">
        <title>Early steps in the European eel (Anguilla anguilla)-Vibrio vulnificus interaction in the gills: Role of the RtxA13 toxin.</title>
        <authorList>
            <person name="Callol A."/>
            <person name="Pajuelo D."/>
            <person name="Ebbesson L."/>
            <person name="Teles M."/>
            <person name="MacKenzie S."/>
            <person name="Amaro C."/>
        </authorList>
    </citation>
    <scope>NUCLEOTIDE SEQUENCE</scope>
</reference>
<reference evidence="1" key="1">
    <citation type="submission" date="2014-11" db="EMBL/GenBank/DDBJ databases">
        <authorList>
            <person name="Amaro Gonzalez C."/>
        </authorList>
    </citation>
    <scope>NUCLEOTIDE SEQUENCE</scope>
</reference>
<dbReference type="AlphaFoldDB" id="A0A0E9XV01"/>
<evidence type="ECO:0000313" key="1">
    <source>
        <dbReference type="EMBL" id="JAI06558.1"/>
    </source>
</evidence>
<protein>
    <submittedName>
        <fullName evidence="1">Uncharacterized protein</fullName>
    </submittedName>
</protein>